<protein>
    <submittedName>
        <fullName evidence="1">Uncharacterized protein</fullName>
    </submittedName>
</protein>
<dbReference type="EMBL" id="BGZK01001032">
    <property type="protein sequence ID" value="GBP69183.1"/>
    <property type="molecule type" value="Genomic_DNA"/>
</dbReference>
<accession>A0A4C1Y1C2</accession>
<proteinExistence type="predicted"/>
<organism evidence="1 2">
    <name type="scientific">Eumeta variegata</name>
    <name type="common">Bagworm moth</name>
    <name type="synonym">Eumeta japonica</name>
    <dbReference type="NCBI Taxonomy" id="151549"/>
    <lineage>
        <taxon>Eukaryota</taxon>
        <taxon>Metazoa</taxon>
        <taxon>Ecdysozoa</taxon>
        <taxon>Arthropoda</taxon>
        <taxon>Hexapoda</taxon>
        <taxon>Insecta</taxon>
        <taxon>Pterygota</taxon>
        <taxon>Neoptera</taxon>
        <taxon>Endopterygota</taxon>
        <taxon>Lepidoptera</taxon>
        <taxon>Glossata</taxon>
        <taxon>Ditrysia</taxon>
        <taxon>Tineoidea</taxon>
        <taxon>Psychidae</taxon>
        <taxon>Oiketicinae</taxon>
        <taxon>Eumeta</taxon>
    </lineage>
</organism>
<gene>
    <name evidence="1" type="ORF">EVAR_98255_1</name>
</gene>
<reference evidence="1 2" key="1">
    <citation type="journal article" date="2019" name="Commun. Biol.">
        <title>The bagworm genome reveals a unique fibroin gene that provides high tensile strength.</title>
        <authorList>
            <person name="Kono N."/>
            <person name="Nakamura H."/>
            <person name="Ohtoshi R."/>
            <person name="Tomita M."/>
            <person name="Numata K."/>
            <person name="Arakawa K."/>
        </authorList>
    </citation>
    <scope>NUCLEOTIDE SEQUENCE [LARGE SCALE GENOMIC DNA]</scope>
</reference>
<comment type="caution">
    <text evidence="1">The sequence shown here is derived from an EMBL/GenBank/DDBJ whole genome shotgun (WGS) entry which is preliminary data.</text>
</comment>
<evidence type="ECO:0000313" key="1">
    <source>
        <dbReference type="EMBL" id="GBP69183.1"/>
    </source>
</evidence>
<sequence length="137" mass="15773">MMQIFADDGRCRRGPRFNAVIESRAAAARAGRPRGRRARSAFTSRPELCWNELWILYACCQGSGNVYTTYRIPRRITSRLIFYPGTGCRLRPWPAAARRRIDCEFFRYCPSSSRCETVTSVRGYCKVVFLGNESKRS</sequence>
<name>A0A4C1Y1C2_EUMVA</name>
<dbReference type="Proteomes" id="UP000299102">
    <property type="component" value="Unassembled WGS sequence"/>
</dbReference>
<keyword evidence="2" id="KW-1185">Reference proteome</keyword>
<dbReference type="AlphaFoldDB" id="A0A4C1Y1C2"/>
<evidence type="ECO:0000313" key="2">
    <source>
        <dbReference type="Proteomes" id="UP000299102"/>
    </source>
</evidence>